<dbReference type="Pfam" id="PF24681">
    <property type="entry name" value="Kelch_KLHDC2_KLHL20_DRC7"/>
    <property type="match status" value="2"/>
</dbReference>
<evidence type="ECO:0000259" key="3">
    <source>
        <dbReference type="Pfam" id="PF13860"/>
    </source>
</evidence>
<organism evidence="4 5">
    <name type="scientific">Eiseniibacteriota bacterium</name>
    <dbReference type="NCBI Taxonomy" id="2212470"/>
    <lineage>
        <taxon>Bacteria</taxon>
        <taxon>Candidatus Eiseniibacteriota</taxon>
    </lineage>
</organism>
<dbReference type="InterPro" id="IPR015915">
    <property type="entry name" value="Kelch-typ_b-propeller"/>
</dbReference>
<dbReference type="Pfam" id="PF13860">
    <property type="entry name" value="FlgD_ig"/>
    <property type="match status" value="1"/>
</dbReference>
<sequence length="660" mass="70222">MRRAIACSCSAATRARVSNEVWSLSFAGTPTWQPMTPAGTPPAARGRHAAAYDPVRDRLLVFGGFDGTGPLDDVWELTLSGTPTWNPVVTAGTPPAARYLHSMIYDPMRDRLVVYGGQADDGKTPPFDDLWALSLSGTPTWSTIVPVNSGPGEITAHAALYDPLHDSMVVLSQGSLIELQFAPVPTWVSHSVPVEALLGLGDGEFGSCHDASRQRLIVMGGRGDFIERFNQTWSIDLNDLSWSPAAPEVPTAKSGHTMIYDSARRQLVLYGGVSDQTDDAPGEAWRLPLAGSNAWTRVTGAGTGPGLLEEHSAIFAPSRGTMVVFGESGSPGNSQVWELDLSGVPSWSQLSIAGTKPDPRSRHTAVYDAARDRMAVYGGVPQSGGIAGDVWVLALSGTPAWSLLAPSGTPPSPRYDHAGIYDPVGDRMIVFGGRTGSSTITSEVWSLAFTPTPTWTPILPTGTGPNPSEGASAAYDPARRRMLIYGTGYNNSSVWALALDGPPAWSKLAPSNPGPLGRSESAIAFDPDGDRLALFAGQYNTAFEPRFLRDTWMLAFGTPLAVPEAPVAAAIEVAPPIPNPARGASTIRFRVPREMRGSLAIHDVTGRRVRLLEAGILSAGQHEARWDLADAAGTRVSAGIYWCHLSSESGRASRRMVVLE</sequence>
<dbReference type="InterPro" id="IPR025965">
    <property type="entry name" value="FlgD/Vpr_Ig-like"/>
</dbReference>
<protein>
    <recommendedName>
        <fullName evidence="3">FlgD/Vpr Ig-like domain-containing protein</fullName>
    </recommendedName>
</protein>
<reference evidence="4 5" key="1">
    <citation type="journal article" date="2019" name="Nat. Microbiol.">
        <title>Mediterranean grassland soil C-N compound turnover is dependent on rainfall and depth, and is mediated by genomically divergent microorganisms.</title>
        <authorList>
            <person name="Diamond S."/>
            <person name="Andeer P.F."/>
            <person name="Li Z."/>
            <person name="Crits-Christoph A."/>
            <person name="Burstein D."/>
            <person name="Anantharaman K."/>
            <person name="Lane K.R."/>
            <person name="Thomas B.C."/>
            <person name="Pan C."/>
            <person name="Northen T.R."/>
            <person name="Banfield J.F."/>
        </authorList>
    </citation>
    <scope>NUCLEOTIDE SEQUENCE [LARGE SCALE GENOMIC DNA]</scope>
    <source>
        <strain evidence="4">WS_3</strain>
    </source>
</reference>
<evidence type="ECO:0000313" key="4">
    <source>
        <dbReference type="EMBL" id="TMQ51984.1"/>
    </source>
</evidence>
<dbReference type="Proteomes" id="UP000320184">
    <property type="component" value="Unassembled WGS sequence"/>
</dbReference>
<dbReference type="SUPFAM" id="SSF50965">
    <property type="entry name" value="Galactose oxidase, central domain"/>
    <property type="match status" value="2"/>
</dbReference>
<feature type="domain" description="FlgD/Vpr Ig-like" evidence="3">
    <location>
        <begin position="597"/>
        <end position="649"/>
    </location>
</feature>
<accession>A0A538SKT3</accession>
<comment type="caution">
    <text evidence="4">The sequence shown here is derived from an EMBL/GenBank/DDBJ whole genome shotgun (WGS) entry which is preliminary data.</text>
</comment>
<evidence type="ECO:0000256" key="2">
    <source>
        <dbReference type="ARBA" id="ARBA00022737"/>
    </source>
</evidence>
<gene>
    <name evidence="4" type="ORF">E6K73_04175</name>
</gene>
<evidence type="ECO:0000313" key="5">
    <source>
        <dbReference type="Proteomes" id="UP000320184"/>
    </source>
</evidence>
<dbReference type="PANTHER" id="PTHR46093">
    <property type="entry name" value="ACYL-COA-BINDING DOMAIN-CONTAINING PROTEIN 5"/>
    <property type="match status" value="1"/>
</dbReference>
<dbReference type="PANTHER" id="PTHR46093:SF18">
    <property type="entry name" value="FIBRONECTIN TYPE-III DOMAIN-CONTAINING PROTEIN"/>
    <property type="match status" value="1"/>
</dbReference>
<dbReference type="Gene3D" id="2.120.10.80">
    <property type="entry name" value="Kelch-type beta propeller"/>
    <property type="match status" value="3"/>
</dbReference>
<dbReference type="SUPFAM" id="SSF117281">
    <property type="entry name" value="Kelch motif"/>
    <property type="match status" value="1"/>
</dbReference>
<evidence type="ECO:0000256" key="1">
    <source>
        <dbReference type="ARBA" id="ARBA00022441"/>
    </source>
</evidence>
<name>A0A538SKT3_UNCEI</name>
<dbReference type="EMBL" id="VBOT01000049">
    <property type="protein sequence ID" value="TMQ51984.1"/>
    <property type="molecule type" value="Genomic_DNA"/>
</dbReference>
<dbReference type="InterPro" id="IPR011043">
    <property type="entry name" value="Gal_Oxase/kelch_b-propeller"/>
</dbReference>
<keyword evidence="1" id="KW-0880">Kelch repeat</keyword>
<keyword evidence="2" id="KW-0677">Repeat</keyword>
<proteinExistence type="predicted"/>
<dbReference type="Gene3D" id="2.60.40.4070">
    <property type="match status" value="1"/>
</dbReference>
<dbReference type="AlphaFoldDB" id="A0A538SKT3"/>